<dbReference type="EMBL" id="BHVZ01000001">
    <property type="protein sequence ID" value="GCB28871.1"/>
    <property type="molecule type" value="Genomic_DNA"/>
</dbReference>
<name>A0A401LBB9_9FIRM</name>
<gene>
    <name evidence="1" type="ORF">KGMB03357_05320</name>
</gene>
<proteinExistence type="predicted"/>
<dbReference type="InterPro" id="IPR011004">
    <property type="entry name" value="Trimer_LpxA-like_sf"/>
</dbReference>
<keyword evidence="2" id="KW-1185">Reference proteome</keyword>
<dbReference type="CDD" id="cd04645">
    <property type="entry name" value="LbH_gamma_CA_like"/>
    <property type="match status" value="1"/>
</dbReference>
<dbReference type="PANTHER" id="PTHR13061:SF29">
    <property type="entry name" value="GAMMA CARBONIC ANHYDRASE-LIKE 1, MITOCHONDRIAL-RELATED"/>
    <property type="match status" value="1"/>
</dbReference>
<dbReference type="InterPro" id="IPR050484">
    <property type="entry name" value="Transf_Hexapept/Carb_Anhydrase"/>
</dbReference>
<dbReference type="InterPro" id="IPR047324">
    <property type="entry name" value="LbH_gamma_CA-like"/>
</dbReference>
<evidence type="ECO:0000313" key="2">
    <source>
        <dbReference type="Proteomes" id="UP000287361"/>
    </source>
</evidence>
<dbReference type="AlphaFoldDB" id="A0A401LBB9"/>
<dbReference type="GeneID" id="86193535"/>
<protein>
    <submittedName>
        <fullName evidence="1">Gamma carbonic anhydrase family protein</fullName>
    </submittedName>
</protein>
<sequence length="176" mass="19433">MIRKYKNLIPKVPASCFIFPTAEIIGSVELGEDVIVYPGTVVRAGYGKITIGNKTNLQENVTFHVETGYDIHIGAGVTIGHNAIIHGCTIHDNVLVGMGAIIQEGAVIEENCFIGAGAIVKRGMRIPKGHMAYGIPCRIVRPITQAEYDEIRISTQEYQEYKAEYERQEQENDSLL</sequence>
<organism evidence="1 2">
    <name type="scientific">Anaerotignum faecicola</name>
    <dbReference type="NCBI Taxonomy" id="2358141"/>
    <lineage>
        <taxon>Bacteria</taxon>
        <taxon>Bacillati</taxon>
        <taxon>Bacillota</taxon>
        <taxon>Clostridia</taxon>
        <taxon>Lachnospirales</taxon>
        <taxon>Anaerotignaceae</taxon>
        <taxon>Anaerotignum</taxon>
    </lineage>
</organism>
<reference evidence="1 2" key="1">
    <citation type="submission" date="2018-10" db="EMBL/GenBank/DDBJ databases">
        <title>Draft Genome Sequence of Anaerotignum sp. KCTC 15736.</title>
        <authorList>
            <person name="Choi S.H."/>
            <person name="Kim J.S."/>
            <person name="Kang S.W."/>
            <person name="Lee J.S."/>
            <person name="Park S.H."/>
        </authorList>
    </citation>
    <scope>NUCLEOTIDE SEQUENCE [LARGE SCALE GENOMIC DNA]</scope>
    <source>
        <strain evidence="1 2">KCTC 15736</strain>
    </source>
</reference>
<dbReference type="RefSeq" id="WP_118579810.1">
    <property type="nucleotide sequence ID" value="NZ_DAVZTY010000096.1"/>
</dbReference>
<dbReference type="OrthoDB" id="9803036at2"/>
<dbReference type="Proteomes" id="UP000287361">
    <property type="component" value="Unassembled WGS sequence"/>
</dbReference>
<accession>A0A401LBB9</accession>
<dbReference type="Pfam" id="PF00132">
    <property type="entry name" value="Hexapep"/>
    <property type="match status" value="1"/>
</dbReference>
<dbReference type="SUPFAM" id="SSF51161">
    <property type="entry name" value="Trimeric LpxA-like enzymes"/>
    <property type="match status" value="1"/>
</dbReference>
<dbReference type="InterPro" id="IPR001451">
    <property type="entry name" value="Hexapep"/>
</dbReference>
<comment type="caution">
    <text evidence="1">The sequence shown here is derived from an EMBL/GenBank/DDBJ whole genome shotgun (WGS) entry which is preliminary data.</text>
</comment>
<dbReference type="Gene3D" id="2.160.10.10">
    <property type="entry name" value="Hexapeptide repeat proteins"/>
    <property type="match status" value="1"/>
</dbReference>
<evidence type="ECO:0000313" key="1">
    <source>
        <dbReference type="EMBL" id="GCB28871.1"/>
    </source>
</evidence>
<dbReference type="PANTHER" id="PTHR13061">
    <property type="entry name" value="DYNACTIN SUBUNIT P25"/>
    <property type="match status" value="1"/>
</dbReference>